<organism evidence="2 3">
    <name type="scientific">Crateriforma conspicua</name>
    <dbReference type="NCBI Taxonomy" id="2527996"/>
    <lineage>
        <taxon>Bacteria</taxon>
        <taxon>Pseudomonadati</taxon>
        <taxon>Planctomycetota</taxon>
        <taxon>Planctomycetia</taxon>
        <taxon>Planctomycetales</taxon>
        <taxon>Planctomycetaceae</taxon>
        <taxon>Crateriforma</taxon>
    </lineage>
</organism>
<dbReference type="SUPFAM" id="SSF141371">
    <property type="entry name" value="PilZ domain-like"/>
    <property type="match status" value="2"/>
</dbReference>
<dbReference type="EMBL" id="SJPZ01000001">
    <property type="protein sequence ID" value="TWU66203.1"/>
    <property type="molecule type" value="Genomic_DNA"/>
</dbReference>
<dbReference type="Pfam" id="PF07238">
    <property type="entry name" value="PilZ"/>
    <property type="match status" value="2"/>
</dbReference>
<gene>
    <name evidence="2" type="ORF">V7x_17610</name>
</gene>
<feature type="domain" description="PilZ" evidence="1">
    <location>
        <begin position="120"/>
        <end position="205"/>
    </location>
</feature>
<protein>
    <submittedName>
        <fullName evidence="2">PilZ domain protein</fullName>
    </submittedName>
</protein>
<evidence type="ECO:0000259" key="1">
    <source>
        <dbReference type="Pfam" id="PF07238"/>
    </source>
</evidence>
<sequence>MSDEQAPQRKDDRYRWTSSMSLWAELIVGFDDQPKVFDSQIIDVSQSGCAVQADLPPEIRPQVGIIRIFGSQDDVVVEAAGRICWDKHTSLSSRSFGMKFRRQLRPDLLERLIHEGHISRREHPREVVGIDVTVRRTAGKPPINSAQLIDVSRSGLQIATDEALEMGERVLVTLPTGPSAAVKVRWARRCESRHHAGVAFENLTGSRAINEALKADLATVG</sequence>
<dbReference type="RefSeq" id="WP_146412838.1">
    <property type="nucleotide sequence ID" value="NZ_SJPZ01000001.1"/>
</dbReference>
<feature type="domain" description="PilZ" evidence="1">
    <location>
        <begin position="9"/>
        <end position="113"/>
    </location>
</feature>
<comment type="caution">
    <text evidence="2">The sequence shown here is derived from an EMBL/GenBank/DDBJ whole genome shotgun (WGS) entry which is preliminary data.</text>
</comment>
<evidence type="ECO:0000313" key="2">
    <source>
        <dbReference type="EMBL" id="TWU66203.1"/>
    </source>
</evidence>
<dbReference type="Gene3D" id="2.40.10.220">
    <property type="entry name" value="predicted glycosyltransferase like domains"/>
    <property type="match status" value="2"/>
</dbReference>
<name>A0A5C6FYV1_9PLAN</name>
<dbReference type="OrthoDB" id="255907at2"/>
<reference evidence="2 3" key="1">
    <citation type="submission" date="2019-02" db="EMBL/GenBank/DDBJ databases">
        <title>Deep-cultivation of Planctomycetes and their phenomic and genomic characterization uncovers novel biology.</title>
        <authorList>
            <person name="Wiegand S."/>
            <person name="Jogler M."/>
            <person name="Boedeker C."/>
            <person name="Pinto D."/>
            <person name="Vollmers J."/>
            <person name="Rivas-Marin E."/>
            <person name="Kohn T."/>
            <person name="Peeters S.H."/>
            <person name="Heuer A."/>
            <person name="Rast P."/>
            <person name="Oberbeckmann S."/>
            <person name="Bunk B."/>
            <person name="Jeske O."/>
            <person name="Meyerdierks A."/>
            <person name="Storesund J.E."/>
            <person name="Kallscheuer N."/>
            <person name="Luecker S."/>
            <person name="Lage O.M."/>
            <person name="Pohl T."/>
            <person name="Merkel B.J."/>
            <person name="Hornburger P."/>
            <person name="Mueller R.-W."/>
            <person name="Bruemmer F."/>
            <person name="Labrenz M."/>
            <person name="Spormann A.M."/>
            <person name="Op Den Camp H."/>
            <person name="Overmann J."/>
            <person name="Amann R."/>
            <person name="Jetten M.S.M."/>
            <person name="Mascher T."/>
            <person name="Medema M.H."/>
            <person name="Devos D.P."/>
            <person name="Kaster A.-K."/>
            <person name="Ovreas L."/>
            <person name="Rohde M."/>
            <person name="Galperin M.Y."/>
            <person name="Jogler C."/>
        </authorList>
    </citation>
    <scope>NUCLEOTIDE SEQUENCE [LARGE SCALE GENOMIC DNA]</scope>
    <source>
        <strain evidence="2 3">V7</strain>
    </source>
</reference>
<dbReference type="Proteomes" id="UP000316476">
    <property type="component" value="Unassembled WGS sequence"/>
</dbReference>
<proteinExistence type="predicted"/>
<evidence type="ECO:0000313" key="3">
    <source>
        <dbReference type="Proteomes" id="UP000316476"/>
    </source>
</evidence>
<dbReference type="GO" id="GO:0035438">
    <property type="term" value="F:cyclic-di-GMP binding"/>
    <property type="evidence" value="ECO:0007669"/>
    <property type="project" value="InterPro"/>
</dbReference>
<accession>A0A5C6FYV1</accession>
<dbReference type="AlphaFoldDB" id="A0A5C6FYV1"/>
<dbReference type="InterPro" id="IPR009875">
    <property type="entry name" value="PilZ_domain"/>
</dbReference>